<dbReference type="PANTHER" id="PTHR45832">
    <property type="entry name" value="SERINE/THREONINE-PROTEIN KINASE SAMKA-RELATED-RELATED"/>
    <property type="match status" value="1"/>
</dbReference>
<keyword evidence="7 10" id="KW-0067">ATP-binding</keyword>
<evidence type="ECO:0000259" key="12">
    <source>
        <dbReference type="PROSITE" id="PS50011"/>
    </source>
</evidence>
<keyword evidence="6 14" id="KW-0418">Kinase</keyword>
<evidence type="ECO:0000256" key="4">
    <source>
        <dbReference type="ARBA" id="ARBA00022679"/>
    </source>
</evidence>
<dbReference type="InterPro" id="IPR000719">
    <property type="entry name" value="Prot_kinase_dom"/>
</dbReference>
<evidence type="ECO:0000256" key="10">
    <source>
        <dbReference type="PROSITE-ProRule" id="PRU10141"/>
    </source>
</evidence>
<dbReference type="CDD" id="cd01093">
    <property type="entry name" value="CRIB_PAK_like"/>
    <property type="match status" value="1"/>
</dbReference>
<evidence type="ECO:0000256" key="6">
    <source>
        <dbReference type="ARBA" id="ARBA00022777"/>
    </source>
</evidence>
<feature type="compositionally biased region" description="Low complexity" evidence="11">
    <location>
        <begin position="192"/>
        <end position="234"/>
    </location>
</feature>
<feature type="region of interest" description="Disordered" evidence="11">
    <location>
        <begin position="189"/>
        <end position="234"/>
    </location>
</feature>
<evidence type="ECO:0000256" key="11">
    <source>
        <dbReference type="SAM" id="MobiDB-lite"/>
    </source>
</evidence>
<evidence type="ECO:0000256" key="5">
    <source>
        <dbReference type="ARBA" id="ARBA00022741"/>
    </source>
</evidence>
<feature type="compositionally biased region" description="Polar residues" evidence="11">
    <location>
        <begin position="54"/>
        <end position="84"/>
    </location>
</feature>
<evidence type="ECO:0000256" key="2">
    <source>
        <dbReference type="ARBA" id="ARBA00012513"/>
    </source>
</evidence>
<feature type="compositionally biased region" description="Polar residues" evidence="11">
    <location>
        <begin position="39"/>
        <end position="48"/>
    </location>
</feature>
<keyword evidence="4" id="KW-0808">Transferase</keyword>
<feature type="domain" description="CRIB" evidence="13">
    <location>
        <begin position="80"/>
        <end position="93"/>
    </location>
</feature>
<accession>A0ABQ7S5B3</accession>
<evidence type="ECO:0000313" key="15">
    <source>
        <dbReference type="Proteomes" id="UP000825002"/>
    </source>
</evidence>
<dbReference type="PROSITE" id="PS50108">
    <property type="entry name" value="CRIB"/>
    <property type="match status" value="1"/>
</dbReference>
<evidence type="ECO:0000256" key="1">
    <source>
        <dbReference type="ARBA" id="ARBA00008874"/>
    </source>
</evidence>
<dbReference type="SMART" id="SM00220">
    <property type="entry name" value="S_TKc"/>
    <property type="match status" value="1"/>
</dbReference>
<dbReference type="PROSITE" id="PS50011">
    <property type="entry name" value="PROTEIN_KINASE_DOM"/>
    <property type="match status" value="1"/>
</dbReference>
<dbReference type="SUPFAM" id="SSF56112">
    <property type="entry name" value="Protein kinase-like (PK-like)"/>
    <property type="match status" value="1"/>
</dbReference>
<dbReference type="SMART" id="SM00285">
    <property type="entry name" value="PBD"/>
    <property type="match status" value="1"/>
</dbReference>
<keyword evidence="5 10" id="KW-0547">Nucleotide-binding</keyword>
<evidence type="ECO:0000256" key="9">
    <source>
        <dbReference type="ARBA" id="ARBA00048679"/>
    </source>
</evidence>
<dbReference type="InterPro" id="IPR008271">
    <property type="entry name" value="Ser/Thr_kinase_AS"/>
</dbReference>
<sequence>MFDDNNDEKPPAPPVRLTSALPSRNCVNIDLRPLPKTPELTSPLTSDQPRNRFNIISKSFRSNKKSSQQVSDASQEKTMISSPTGFEHTMHVGYDPIKGEFTGLPESWARLLREADISKSEQKKNPEAVLHVLRWFDRSNNRNEESKFMTINHDALADSVASSYGETQCSDSPTSRSFDNSLFGPSPPTLASFGTSTSSPTFTTFRNSSNNSIQSDGTGSRASGDSADSSSLRSVIHAPVTNDIGKDRITCDSSSIDENTSKCVPPHQAIVGPTSTKISVCSTSTRHAPSQLGVQKTSVPSTSTLRPNFVKVTSPQLLESSDNEPFKSKISSKFDQAITRKIIGKETHRETTTNVSKQKIATPASKSTFYTNFKASPSEQNKPLDVSKLSISNDRPSNIGSDDNKSNLKAAENGDTALPVTPRHLPKQVPLKITRKRLNDDPIISKLRSVVSPGNPKLRYTSMEKIGQGASGCVYTAIDVERDMVVAIKQMNLAQQPNKQFILNEILVMRENRHPNVVNYLDSYLVDGELWVVMEYLHGGSLTDIVTVARMEECQISTVCREVLQALEFLHKNHVIHRDIKSDNILLGMDGSVKLTDFGFCAQIAEQNKRTTMVGTPYWMAPELVKRSDKEGYGPKVDIWSLGIMAIEMIEGEPPYLNLNPLRALYLIETTGKPEFNRDSLSIDFQNFLDRCLEVDVDRRWTASNLL</sequence>
<dbReference type="PROSITE" id="PS00108">
    <property type="entry name" value="PROTEIN_KINASE_ST"/>
    <property type="match status" value="1"/>
</dbReference>
<name>A0ABQ7S5B3_9ACAR</name>
<dbReference type="EMBL" id="JAIFTH010001257">
    <property type="protein sequence ID" value="KAG9508607.1"/>
    <property type="molecule type" value="Genomic_DNA"/>
</dbReference>
<evidence type="ECO:0000256" key="7">
    <source>
        <dbReference type="ARBA" id="ARBA00022840"/>
    </source>
</evidence>
<comment type="catalytic activity">
    <reaction evidence="8">
        <text>L-threonyl-[protein] + ATP = O-phospho-L-threonyl-[protein] + ADP + H(+)</text>
        <dbReference type="Rhea" id="RHEA:46608"/>
        <dbReference type="Rhea" id="RHEA-COMP:11060"/>
        <dbReference type="Rhea" id="RHEA-COMP:11605"/>
        <dbReference type="ChEBI" id="CHEBI:15378"/>
        <dbReference type="ChEBI" id="CHEBI:30013"/>
        <dbReference type="ChEBI" id="CHEBI:30616"/>
        <dbReference type="ChEBI" id="CHEBI:61977"/>
        <dbReference type="ChEBI" id="CHEBI:456216"/>
        <dbReference type="EC" id="2.7.11.1"/>
    </reaction>
</comment>
<dbReference type="PANTHER" id="PTHR45832:SF22">
    <property type="entry name" value="SERINE_THREONINE-PROTEIN KINASE SAMKA-RELATED"/>
    <property type="match status" value="1"/>
</dbReference>
<comment type="similarity">
    <text evidence="1">Belongs to the protein kinase superfamily. STE Ser/Thr protein kinase family. STE20 subfamily.</text>
</comment>
<feature type="region of interest" description="Disordered" evidence="11">
    <location>
        <begin position="374"/>
        <end position="421"/>
    </location>
</feature>
<feature type="compositionally biased region" description="Polar residues" evidence="11">
    <location>
        <begin position="164"/>
        <end position="180"/>
    </location>
</feature>
<reference evidence="14 15" key="1">
    <citation type="submission" date="2020-10" db="EMBL/GenBank/DDBJ databases">
        <authorList>
            <person name="Klimov P.B."/>
            <person name="Dyachkov S.M."/>
            <person name="Chetverikov P.E."/>
        </authorList>
    </citation>
    <scope>NUCLEOTIDE SEQUENCE [LARGE SCALE GENOMIC DNA]</scope>
    <source>
        <strain evidence="14">BMOC 18-1129-001#AD2665</strain>
        <tissue evidence="14">Entire mites</tissue>
    </source>
</reference>
<keyword evidence="3" id="KW-0723">Serine/threonine-protein kinase</keyword>
<feature type="region of interest" description="Disordered" evidence="11">
    <location>
        <begin position="164"/>
        <end position="183"/>
    </location>
</feature>
<feature type="binding site" evidence="10">
    <location>
        <position position="489"/>
    </location>
    <ligand>
        <name>ATP</name>
        <dbReference type="ChEBI" id="CHEBI:30616"/>
    </ligand>
</feature>
<proteinExistence type="inferred from homology"/>
<dbReference type="InterPro" id="IPR011009">
    <property type="entry name" value="Kinase-like_dom_sf"/>
</dbReference>
<feature type="compositionally biased region" description="Polar residues" evidence="11">
    <location>
        <begin position="389"/>
        <end position="401"/>
    </location>
</feature>
<dbReference type="PROSITE" id="PS00107">
    <property type="entry name" value="PROTEIN_KINASE_ATP"/>
    <property type="match status" value="1"/>
</dbReference>
<dbReference type="GO" id="GO:0016301">
    <property type="term" value="F:kinase activity"/>
    <property type="evidence" value="ECO:0007669"/>
    <property type="project" value="UniProtKB-KW"/>
</dbReference>
<feature type="non-terminal residue" evidence="14">
    <location>
        <position position="707"/>
    </location>
</feature>
<dbReference type="Pfam" id="PF00786">
    <property type="entry name" value="PBD"/>
    <property type="match status" value="1"/>
</dbReference>
<feature type="domain" description="Protein kinase" evidence="12">
    <location>
        <begin position="460"/>
        <end position="707"/>
    </location>
</feature>
<dbReference type="Gene3D" id="1.10.510.10">
    <property type="entry name" value="Transferase(Phosphotransferase) domain 1"/>
    <property type="match status" value="1"/>
</dbReference>
<evidence type="ECO:0000259" key="13">
    <source>
        <dbReference type="PROSITE" id="PS50108"/>
    </source>
</evidence>
<dbReference type="EC" id="2.7.11.1" evidence="2"/>
<dbReference type="Pfam" id="PF00069">
    <property type="entry name" value="Pkinase"/>
    <property type="match status" value="1"/>
</dbReference>
<keyword evidence="15" id="KW-1185">Reference proteome</keyword>
<evidence type="ECO:0000256" key="3">
    <source>
        <dbReference type="ARBA" id="ARBA00022527"/>
    </source>
</evidence>
<evidence type="ECO:0000313" key="14">
    <source>
        <dbReference type="EMBL" id="KAG9508607.1"/>
    </source>
</evidence>
<dbReference type="InterPro" id="IPR000095">
    <property type="entry name" value="CRIB_dom"/>
</dbReference>
<feature type="region of interest" description="Disordered" evidence="11">
    <location>
        <begin position="1"/>
        <end position="84"/>
    </location>
</feature>
<organism evidence="14 15">
    <name type="scientific">Fragariocoptes setiger</name>
    <dbReference type="NCBI Taxonomy" id="1670756"/>
    <lineage>
        <taxon>Eukaryota</taxon>
        <taxon>Metazoa</taxon>
        <taxon>Ecdysozoa</taxon>
        <taxon>Arthropoda</taxon>
        <taxon>Chelicerata</taxon>
        <taxon>Arachnida</taxon>
        <taxon>Acari</taxon>
        <taxon>Acariformes</taxon>
        <taxon>Trombidiformes</taxon>
        <taxon>Prostigmata</taxon>
        <taxon>Eupodina</taxon>
        <taxon>Eriophyoidea</taxon>
        <taxon>Phytoptidae</taxon>
        <taxon>Fragariocoptes</taxon>
    </lineage>
</organism>
<gene>
    <name evidence="14" type="primary">Pak3</name>
    <name evidence="14" type="ORF">GZH46_02892</name>
</gene>
<dbReference type="InterPro" id="IPR033923">
    <property type="entry name" value="PAK_BD"/>
</dbReference>
<protein>
    <recommendedName>
        <fullName evidence="2">non-specific serine/threonine protein kinase</fullName>
        <ecNumber evidence="2">2.7.11.1</ecNumber>
    </recommendedName>
</protein>
<comment type="catalytic activity">
    <reaction evidence="9">
        <text>L-seryl-[protein] + ATP = O-phospho-L-seryl-[protein] + ADP + H(+)</text>
        <dbReference type="Rhea" id="RHEA:17989"/>
        <dbReference type="Rhea" id="RHEA-COMP:9863"/>
        <dbReference type="Rhea" id="RHEA-COMP:11604"/>
        <dbReference type="ChEBI" id="CHEBI:15378"/>
        <dbReference type="ChEBI" id="CHEBI:29999"/>
        <dbReference type="ChEBI" id="CHEBI:30616"/>
        <dbReference type="ChEBI" id="CHEBI:83421"/>
        <dbReference type="ChEBI" id="CHEBI:456216"/>
        <dbReference type="EC" id="2.7.11.1"/>
    </reaction>
</comment>
<evidence type="ECO:0000256" key="8">
    <source>
        <dbReference type="ARBA" id="ARBA00047899"/>
    </source>
</evidence>
<dbReference type="InterPro" id="IPR017441">
    <property type="entry name" value="Protein_kinase_ATP_BS"/>
</dbReference>
<comment type="caution">
    <text evidence="14">The sequence shown here is derived from an EMBL/GenBank/DDBJ whole genome shotgun (WGS) entry which is preliminary data.</text>
</comment>
<dbReference type="Gene3D" id="3.90.810.10">
    <property type="entry name" value="CRIB domain"/>
    <property type="match status" value="1"/>
</dbReference>
<dbReference type="Proteomes" id="UP000825002">
    <property type="component" value="Unassembled WGS sequence"/>
</dbReference>
<dbReference type="InterPro" id="IPR051931">
    <property type="entry name" value="PAK3-like"/>
</dbReference>
<dbReference type="InterPro" id="IPR036936">
    <property type="entry name" value="CRIB_dom_sf"/>
</dbReference>
<dbReference type="Gene3D" id="3.30.200.20">
    <property type="entry name" value="Phosphorylase Kinase, domain 1"/>
    <property type="match status" value="1"/>
</dbReference>